<dbReference type="Gene3D" id="3.30.450.20">
    <property type="entry name" value="PAS domain"/>
    <property type="match status" value="1"/>
</dbReference>
<dbReference type="RefSeq" id="WP_416206664.1">
    <property type="nucleotide sequence ID" value="NZ_JBBKTX010000018.1"/>
</dbReference>
<dbReference type="InterPro" id="IPR035965">
    <property type="entry name" value="PAS-like_dom_sf"/>
</dbReference>
<dbReference type="InterPro" id="IPR035919">
    <property type="entry name" value="EAL_sf"/>
</dbReference>
<dbReference type="PROSITE" id="PS50883">
    <property type="entry name" value="EAL"/>
    <property type="match status" value="1"/>
</dbReference>
<sequence>MYFTSSRTADNYGWLENYSQLILLLMIGIILAMPLMSGAGVRYWLMFWGLTTALLVTYRARLLQRTQSRLQRQNELLQAICDGLPDGVFFKDRRGVYCYVNEQISQGIGRDPVGKTDFELFDADIARRHQSVDEETIHQGVRYRNEEWVTSANGERVLMEISKSPLFDRQGQCLGVLGVSRDVTELRKIQNNLEFIAHHDALTGLANRTLLSKKFDYALRLARRQGGNLAVLFFDLDQFKGINDTFGHEVGDLLLQDVARRFCSNLRDSDLCARLGGDEFILVLPESGTRASLTSKAEQLLSVISEPYQLNGHLLSLSSSVGISQFPQDGDNFTMLVRHADAALHQAKQNGRNGFCFYEPSMLETLNDRSTLDHDLRDAVSLSQLAMMYQPQFRFGDNQPRRVEALMRWLHPQLGNVSPVEFIPIAETTGQIHSMGQWALEQACKQFLAWREQGLLLEKIAINVSAIQINAGFASRLMASLADMAFDPAWLELEITETAMMSGITEVTRQISLLRNQGVEFSIDDFGTGYSSLSKLKSMPVTVLKIDQSFVRDINDDISDYEIARAIILMAKSLGLTVVAEGVESRAQAAILQRLGCDWGQGFLFSPPLTGDDFLNRYADSALRRPSVIGIE</sequence>
<dbReference type="PANTHER" id="PTHR44757:SF2">
    <property type="entry name" value="BIOFILM ARCHITECTURE MAINTENANCE PROTEIN MBAA"/>
    <property type="match status" value="1"/>
</dbReference>
<dbReference type="InterPro" id="IPR043128">
    <property type="entry name" value="Rev_trsase/Diguanyl_cyclase"/>
</dbReference>
<accession>A0ABW8NL77</accession>
<dbReference type="InterPro" id="IPR029787">
    <property type="entry name" value="Nucleotide_cyclase"/>
</dbReference>
<keyword evidence="1" id="KW-1133">Transmembrane helix</keyword>
<dbReference type="CDD" id="cd01948">
    <property type="entry name" value="EAL"/>
    <property type="match status" value="1"/>
</dbReference>
<dbReference type="NCBIfam" id="TIGR00229">
    <property type="entry name" value="sensory_box"/>
    <property type="match status" value="1"/>
</dbReference>
<dbReference type="SUPFAM" id="SSF55785">
    <property type="entry name" value="PYP-like sensor domain (PAS domain)"/>
    <property type="match status" value="1"/>
</dbReference>
<evidence type="ECO:0000259" key="4">
    <source>
        <dbReference type="PROSITE" id="PS50887"/>
    </source>
</evidence>
<keyword evidence="1" id="KW-0472">Membrane</keyword>
<dbReference type="SMART" id="SM00267">
    <property type="entry name" value="GGDEF"/>
    <property type="match status" value="1"/>
</dbReference>
<dbReference type="Gene3D" id="3.30.70.270">
    <property type="match status" value="1"/>
</dbReference>
<gene>
    <name evidence="5" type="ORF">WG929_14615</name>
</gene>
<name>A0ABW8NL77_9GAMM</name>
<dbReference type="Gene3D" id="3.20.20.450">
    <property type="entry name" value="EAL domain"/>
    <property type="match status" value="1"/>
</dbReference>
<dbReference type="EMBL" id="JBBKTX010000018">
    <property type="protein sequence ID" value="MFK4753646.1"/>
    <property type="molecule type" value="Genomic_DNA"/>
</dbReference>
<dbReference type="InterPro" id="IPR000700">
    <property type="entry name" value="PAS-assoc_C"/>
</dbReference>
<evidence type="ECO:0000313" key="6">
    <source>
        <dbReference type="Proteomes" id="UP001620597"/>
    </source>
</evidence>
<keyword evidence="6" id="KW-1185">Reference proteome</keyword>
<comment type="caution">
    <text evidence="5">The sequence shown here is derived from an EMBL/GenBank/DDBJ whole genome shotgun (WGS) entry which is preliminary data.</text>
</comment>
<dbReference type="NCBIfam" id="TIGR00254">
    <property type="entry name" value="GGDEF"/>
    <property type="match status" value="1"/>
</dbReference>
<dbReference type="PROSITE" id="PS50113">
    <property type="entry name" value="PAC"/>
    <property type="match status" value="1"/>
</dbReference>
<organism evidence="5 6">
    <name type="scientific">Oceanobacter antarcticus</name>
    <dbReference type="NCBI Taxonomy" id="3133425"/>
    <lineage>
        <taxon>Bacteria</taxon>
        <taxon>Pseudomonadati</taxon>
        <taxon>Pseudomonadota</taxon>
        <taxon>Gammaproteobacteria</taxon>
        <taxon>Oceanospirillales</taxon>
        <taxon>Oceanospirillaceae</taxon>
        <taxon>Oceanobacter</taxon>
    </lineage>
</organism>
<dbReference type="CDD" id="cd00130">
    <property type="entry name" value="PAS"/>
    <property type="match status" value="1"/>
</dbReference>
<dbReference type="Pfam" id="PF00990">
    <property type="entry name" value="GGDEF"/>
    <property type="match status" value="1"/>
</dbReference>
<dbReference type="SMART" id="SM00052">
    <property type="entry name" value="EAL"/>
    <property type="match status" value="1"/>
</dbReference>
<feature type="domain" description="PAC" evidence="2">
    <location>
        <begin position="143"/>
        <end position="195"/>
    </location>
</feature>
<feature type="transmembrane region" description="Helical" evidence="1">
    <location>
        <begin position="21"/>
        <end position="37"/>
    </location>
</feature>
<protein>
    <submittedName>
        <fullName evidence="5">EAL domain-containing protein</fullName>
    </submittedName>
</protein>
<feature type="domain" description="EAL" evidence="3">
    <location>
        <begin position="369"/>
        <end position="622"/>
    </location>
</feature>
<keyword evidence="1" id="KW-0812">Transmembrane</keyword>
<evidence type="ECO:0000259" key="3">
    <source>
        <dbReference type="PROSITE" id="PS50883"/>
    </source>
</evidence>
<dbReference type="SUPFAM" id="SSF141868">
    <property type="entry name" value="EAL domain-like"/>
    <property type="match status" value="1"/>
</dbReference>
<dbReference type="InterPro" id="IPR052155">
    <property type="entry name" value="Biofilm_reg_signaling"/>
</dbReference>
<dbReference type="InterPro" id="IPR000014">
    <property type="entry name" value="PAS"/>
</dbReference>
<dbReference type="CDD" id="cd01949">
    <property type="entry name" value="GGDEF"/>
    <property type="match status" value="1"/>
</dbReference>
<dbReference type="PROSITE" id="PS50887">
    <property type="entry name" value="GGDEF"/>
    <property type="match status" value="1"/>
</dbReference>
<dbReference type="InterPro" id="IPR001633">
    <property type="entry name" value="EAL_dom"/>
</dbReference>
<dbReference type="Pfam" id="PF00563">
    <property type="entry name" value="EAL"/>
    <property type="match status" value="1"/>
</dbReference>
<reference evidence="5 6" key="1">
    <citation type="submission" date="2024-03" db="EMBL/GenBank/DDBJ databases">
        <title>High-quality draft genome sequence of Oceanobacter sp. wDCs-4.</title>
        <authorList>
            <person name="Dong C."/>
        </authorList>
    </citation>
    <scope>NUCLEOTIDE SEQUENCE [LARGE SCALE GENOMIC DNA]</scope>
    <source>
        <strain evidence="6">wDCs-4</strain>
    </source>
</reference>
<proteinExistence type="predicted"/>
<evidence type="ECO:0000259" key="2">
    <source>
        <dbReference type="PROSITE" id="PS50113"/>
    </source>
</evidence>
<dbReference type="InterPro" id="IPR000160">
    <property type="entry name" value="GGDEF_dom"/>
</dbReference>
<dbReference type="Pfam" id="PF08448">
    <property type="entry name" value="PAS_4"/>
    <property type="match status" value="1"/>
</dbReference>
<dbReference type="Proteomes" id="UP001620597">
    <property type="component" value="Unassembled WGS sequence"/>
</dbReference>
<dbReference type="InterPro" id="IPR013656">
    <property type="entry name" value="PAS_4"/>
</dbReference>
<evidence type="ECO:0000313" key="5">
    <source>
        <dbReference type="EMBL" id="MFK4753646.1"/>
    </source>
</evidence>
<feature type="domain" description="GGDEF" evidence="4">
    <location>
        <begin position="227"/>
        <end position="360"/>
    </location>
</feature>
<dbReference type="PANTHER" id="PTHR44757">
    <property type="entry name" value="DIGUANYLATE CYCLASE DGCP"/>
    <property type="match status" value="1"/>
</dbReference>
<evidence type="ECO:0000256" key="1">
    <source>
        <dbReference type="SAM" id="Phobius"/>
    </source>
</evidence>
<dbReference type="SUPFAM" id="SSF55073">
    <property type="entry name" value="Nucleotide cyclase"/>
    <property type="match status" value="1"/>
</dbReference>